<dbReference type="AlphaFoldDB" id="F2NNV7"/>
<keyword evidence="3" id="KW-1185">Reference proteome</keyword>
<dbReference type="Proteomes" id="UP000007030">
    <property type="component" value="Chromosome"/>
</dbReference>
<keyword evidence="1" id="KW-0472">Membrane</keyword>
<sequence>MKDRPAYRFLYLLYALGVLHLLGLTVLEAYRAYTYRQEAARIEAENAEIAARISLLEEELAHAADPAYREALARRLGYVRKDEVLYARPDH</sequence>
<dbReference type="OrthoDB" id="27561at2"/>
<evidence type="ECO:0000313" key="3">
    <source>
        <dbReference type="Proteomes" id="UP000007030"/>
    </source>
</evidence>
<dbReference type="eggNOG" id="COG2919">
    <property type="taxonomic scope" value="Bacteria"/>
</dbReference>
<dbReference type="KEGG" id="mhd:Marky_0581"/>
<protein>
    <submittedName>
        <fullName evidence="2">Septum formation initiator</fullName>
    </submittedName>
</protein>
<keyword evidence="1" id="KW-0812">Transmembrane</keyword>
<dbReference type="HOGENOM" id="CLU_2482279_0_0_0"/>
<dbReference type="RefSeq" id="WP_013703383.1">
    <property type="nucleotide sequence ID" value="NC_015387.1"/>
</dbReference>
<dbReference type="EMBL" id="CP002630">
    <property type="protein sequence ID" value="AEB11331.1"/>
    <property type="molecule type" value="Genomic_DNA"/>
</dbReference>
<proteinExistence type="predicted"/>
<evidence type="ECO:0000256" key="1">
    <source>
        <dbReference type="SAM" id="Phobius"/>
    </source>
</evidence>
<accession>F2NNV7</accession>
<name>F2NNV7_MARHT</name>
<evidence type="ECO:0000313" key="2">
    <source>
        <dbReference type="EMBL" id="AEB11331.1"/>
    </source>
</evidence>
<gene>
    <name evidence="2" type="ordered locus">Marky_0581</name>
</gene>
<keyword evidence="1" id="KW-1133">Transmembrane helix</keyword>
<feature type="transmembrane region" description="Helical" evidence="1">
    <location>
        <begin position="6"/>
        <end position="27"/>
    </location>
</feature>
<reference evidence="2 3" key="1">
    <citation type="journal article" date="2012" name="Stand. Genomic Sci.">
        <title>Complete genome sequence of the aerobic, heterotroph Marinithermus hydrothermalis type strain (T1(T)) from a deep-sea hydrothermal vent chimney.</title>
        <authorList>
            <person name="Copeland A."/>
            <person name="Gu W."/>
            <person name="Yasawong M."/>
            <person name="Lapidus A."/>
            <person name="Lucas S."/>
            <person name="Deshpande S."/>
            <person name="Pagani I."/>
            <person name="Tapia R."/>
            <person name="Cheng J.F."/>
            <person name="Goodwin L.A."/>
            <person name="Pitluck S."/>
            <person name="Liolios K."/>
            <person name="Ivanova N."/>
            <person name="Mavromatis K."/>
            <person name="Mikhailova N."/>
            <person name="Pati A."/>
            <person name="Chen A."/>
            <person name="Palaniappan K."/>
            <person name="Land M."/>
            <person name="Pan C."/>
            <person name="Brambilla E.M."/>
            <person name="Rohde M."/>
            <person name="Tindall B.J."/>
            <person name="Sikorski J."/>
            <person name="Goker M."/>
            <person name="Detter J.C."/>
            <person name="Bristow J."/>
            <person name="Eisen J.A."/>
            <person name="Markowitz V."/>
            <person name="Hugenholtz P."/>
            <person name="Kyrpides N.C."/>
            <person name="Klenk H.P."/>
            <person name="Woyke T."/>
        </authorList>
    </citation>
    <scope>NUCLEOTIDE SEQUENCE [LARGE SCALE GENOMIC DNA]</scope>
    <source>
        <strain evidence="3">DSM 14884 / JCM 11576 / T1</strain>
    </source>
</reference>
<dbReference type="STRING" id="869210.Marky_0581"/>
<organism evidence="2 3">
    <name type="scientific">Marinithermus hydrothermalis (strain DSM 14884 / JCM 11576 / T1)</name>
    <dbReference type="NCBI Taxonomy" id="869210"/>
    <lineage>
        <taxon>Bacteria</taxon>
        <taxon>Thermotogati</taxon>
        <taxon>Deinococcota</taxon>
        <taxon>Deinococci</taxon>
        <taxon>Thermales</taxon>
        <taxon>Thermaceae</taxon>
        <taxon>Marinithermus</taxon>
    </lineage>
</organism>
<dbReference type="Pfam" id="PF04977">
    <property type="entry name" value="DivIC"/>
    <property type="match status" value="1"/>
</dbReference>
<dbReference type="InterPro" id="IPR007060">
    <property type="entry name" value="FtsL/DivIC"/>
</dbReference>